<feature type="transmembrane region" description="Helical" evidence="14">
    <location>
        <begin position="7"/>
        <end position="24"/>
    </location>
</feature>
<dbReference type="GO" id="GO:0006488">
    <property type="term" value="P:dolichol-linked oligosaccharide biosynthetic process"/>
    <property type="evidence" value="ECO:0007669"/>
    <property type="project" value="InterPro"/>
</dbReference>
<dbReference type="AlphaFoldDB" id="A0A6P8JY89"/>
<organism evidence="15 16">
    <name type="scientific">Drosophila mauritiana</name>
    <name type="common">Fruit fly</name>
    <dbReference type="NCBI Taxonomy" id="7226"/>
    <lineage>
        <taxon>Eukaryota</taxon>
        <taxon>Metazoa</taxon>
        <taxon>Ecdysozoa</taxon>
        <taxon>Arthropoda</taxon>
        <taxon>Hexapoda</taxon>
        <taxon>Insecta</taxon>
        <taxon>Pterygota</taxon>
        <taxon>Neoptera</taxon>
        <taxon>Endopterygota</taxon>
        <taxon>Diptera</taxon>
        <taxon>Brachycera</taxon>
        <taxon>Muscomorpha</taxon>
        <taxon>Ephydroidea</taxon>
        <taxon>Drosophilidae</taxon>
        <taxon>Drosophila</taxon>
        <taxon>Sophophora</taxon>
    </lineage>
</organism>
<evidence type="ECO:0000256" key="3">
    <source>
        <dbReference type="ARBA" id="ARBA00010600"/>
    </source>
</evidence>
<dbReference type="Proteomes" id="UP000515162">
    <property type="component" value="Chromosome 3L"/>
</dbReference>
<evidence type="ECO:0000256" key="7">
    <source>
        <dbReference type="ARBA" id="ARBA00022679"/>
    </source>
</evidence>
<keyword evidence="8 14" id="KW-0812">Transmembrane</keyword>
<evidence type="ECO:0000313" key="15">
    <source>
        <dbReference type="Proteomes" id="UP000515162"/>
    </source>
</evidence>
<comment type="function">
    <text evidence="12">Dol-P-Glc:Glc(2)Man(9)GlcNAc(2)-PP-Dol alpha-1,2-glucosyltransferase that operates in the biosynthetic pathway of dolichol-linked oligosaccharides, the glycan precursors employed in protein asparagine (N)-glycosylation. The assembly of dolichol-linked oligosaccharides begins on the cytosolic side of the endoplasmic reticulum membrane and finishes in its lumen. The sequential addition of sugars to dolichol pyrophosphate produces dolichol-linked oligosaccharides containing fourteen sugars, including two GlcNAcs, nine mannoses and three glucoses. Once assembled, the oligosaccharide is transferred from the lipid to nascent proteins by oligosaccharyltransferases. In the lumen of the endoplasmic reticulum, adds the third and last glucose residue from dolichyl phosphate glucose (Dol-P-Glc) onto the lipid-linked oligosaccharide intermediate Glc(2)Man(9)GlcNAc(2)-PP-Dol to produce Glc(3)Man(9)GlcNAc(2)-PP-Dol.</text>
</comment>
<proteinExistence type="inferred from homology"/>
<comment type="pathway">
    <text evidence="2">Protein modification; protein glycosylation.</text>
</comment>
<evidence type="ECO:0000256" key="14">
    <source>
        <dbReference type="SAM" id="Phobius"/>
    </source>
</evidence>
<evidence type="ECO:0000256" key="10">
    <source>
        <dbReference type="ARBA" id="ARBA00022989"/>
    </source>
</evidence>
<comment type="similarity">
    <text evidence="3">Belongs to the ALG10 glucosyltransferase family.</text>
</comment>
<reference evidence="16" key="1">
    <citation type="submission" date="2025-08" db="UniProtKB">
        <authorList>
            <consortium name="RefSeq"/>
        </authorList>
    </citation>
    <scope>IDENTIFICATION</scope>
    <source>
        <strain evidence="16">Mau12</strain>
        <tissue evidence="16">Whole Body</tissue>
    </source>
</reference>
<evidence type="ECO:0000256" key="8">
    <source>
        <dbReference type="ARBA" id="ARBA00022692"/>
    </source>
</evidence>
<dbReference type="PANTHER" id="PTHR12989">
    <property type="entry name" value="ALPHA-1,2-GLUCOSYLTRANSFERASE ALG10"/>
    <property type="match status" value="1"/>
</dbReference>
<dbReference type="RefSeq" id="XP_033161325.1">
    <property type="nucleotide sequence ID" value="XM_033305434.1"/>
</dbReference>
<dbReference type="Pfam" id="PF04922">
    <property type="entry name" value="DIE2_ALG10"/>
    <property type="match status" value="1"/>
</dbReference>
<dbReference type="CTD" id="84920"/>
<protein>
    <recommendedName>
        <fullName evidence="5">Dol-P-Glc:Glc(2)Man(9)GlcNAc(2)-PP-Dol alpha-1,2-glucosyltransferase</fullName>
        <ecNumber evidence="4">2.4.1.256</ecNumber>
    </recommendedName>
</protein>
<evidence type="ECO:0000256" key="2">
    <source>
        <dbReference type="ARBA" id="ARBA00004922"/>
    </source>
</evidence>
<feature type="transmembrane region" description="Helical" evidence="14">
    <location>
        <begin position="63"/>
        <end position="96"/>
    </location>
</feature>
<comment type="catalytic activity">
    <reaction evidence="13">
        <text>an alpha-D-Glc-(1-&gt;3)-alpha-D-Glc-(1-&gt;3)-alpha-D-Man-(1-&gt;2)-alpha-D-Man-(1-&gt;2)-alpha-D-Man-(1-&gt;3)-[alpha-D-Man-(1-&gt;2)-alpha-D-Man-(1-&gt;3)-[alpha-D-Man-(1-&gt;2)-alpha-D-Man-(1-&gt;6)]-alpha-D-Man-(1-&gt;6)]-beta-D-Man-(1-&gt;4)-beta-D-GlcNAc-(1-&gt;4)-alpha-D-GlcNAc-diphospho-di-trans,poly-cis-dolichol + a di-trans,poly-cis-dolichyl beta-D-glucosyl phosphate = a alpha-D-Glc-(1-&gt;2)-alpha-D-Glc-(1-&gt;3)-alpha-D-Glc-(1-&gt;3)-alpha-D-Man-(1-&gt;2)-alpha-D-Man-(1-&gt;2)-alpha-D-Man-(1-&gt;3)-[alpha-D-Man-(1-&gt;2)-alpha-D-Man-(1-&gt;3)-[alpha-D-Man-(1-&gt;2)-alpha-D-Man-(1-&gt;6)]-alpha-D-Man-(1-&gt;6)]-beta-D-Man-(1-&gt;4)-beta-D-GlcNAc-(1-&gt;4)-alpha-D-GlcNAc-diphospho-di-trans,poly-cis-dolichol + a di-trans,poly-cis-dolichyl phosphate + H(+)</text>
        <dbReference type="Rhea" id="RHEA:29543"/>
        <dbReference type="Rhea" id="RHEA-COMP:19498"/>
        <dbReference type="Rhea" id="RHEA-COMP:19502"/>
        <dbReference type="Rhea" id="RHEA-COMP:19512"/>
        <dbReference type="Rhea" id="RHEA-COMP:19522"/>
        <dbReference type="ChEBI" id="CHEBI:15378"/>
        <dbReference type="ChEBI" id="CHEBI:57525"/>
        <dbReference type="ChEBI" id="CHEBI:57683"/>
        <dbReference type="ChEBI" id="CHEBI:132522"/>
        <dbReference type="ChEBI" id="CHEBI:132523"/>
        <dbReference type="EC" id="2.4.1.256"/>
    </reaction>
    <physiologicalReaction direction="left-to-right" evidence="13">
        <dbReference type="Rhea" id="RHEA:29544"/>
    </physiologicalReaction>
</comment>
<dbReference type="GO" id="GO:0106073">
    <property type="term" value="F:dolichyl pyrophosphate Glc2Man9GlcNAc2 alpha-1,2-glucosyltransferase activity"/>
    <property type="evidence" value="ECO:0007669"/>
    <property type="project" value="UniProtKB-EC"/>
</dbReference>
<evidence type="ECO:0000256" key="9">
    <source>
        <dbReference type="ARBA" id="ARBA00022824"/>
    </source>
</evidence>
<keyword evidence="15" id="KW-1185">Reference proteome</keyword>
<keyword evidence="11 14" id="KW-0472">Membrane</keyword>
<evidence type="ECO:0000256" key="1">
    <source>
        <dbReference type="ARBA" id="ARBA00004477"/>
    </source>
</evidence>
<evidence type="ECO:0000256" key="6">
    <source>
        <dbReference type="ARBA" id="ARBA00022676"/>
    </source>
</evidence>
<keyword evidence="6" id="KW-0328">Glycosyltransferase</keyword>
<evidence type="ECO:0000256" key="12">
    <source>
        <dbReference type="ARBA" id="ARBA00044727"/>
    </source>
</evidence>
<keyword evidence="10 14" id="KW-1133">Transmembrane helix</keyword>
<evidence type="ECO:0000256" key="4">
    <source>
        <dbReference type="ARBA" id="ARBA00011967"/>
    </source>
</evidence>
<dbReference type="GO" id="GO:0005789">
    <property type="term" value="C:endoplasmic reticulum membrane"/>
    <property type="evidence" value="ECO:0007669"/>
    <property type="project" value="UniProtKB-SubCell"/>
</dbReference>
<keyword evidence="9" id="KW-0256">Endoplasmic reticulum</keyword>
<accession>A0A6P8JY89</accession>
<dbReference type="EC" id="2.4.1.256" evidence="4"/>
<dbReference type="InterPro" id="IPR016900">
    <property type="entry name" value="Alg10"/>
</dbReference>
<gene>
    <name evidence="16" type="primary">LOC117141793</name>
</gene>
<evidence type="ECO:0000256" key="5">
    <source>
        <dbReference type="ARBA" id="ARBA00018512"/>
    </source>
</evidence>
<comment type="subcellular location">
    <subcellularLocation>
        <location evidence="1">Endoplasmic reticulum membrane</location>
        <topology evidence="1">Multi-pass membrane protein</topology>
    </subcellularLocation>
</comment>
<evidence type="ECO:0000256" key="13">
    <source>
        <dbReference type="ARBA" id="ARBA00048064"/>
    </source>
</evidence>
<sequence length="261" mass="29280">MNGSWKLILPVGFVLYSLPLFLRVNGTSDYVIDEEFHIPQGLAFCRKEFDVWDPKITTFPGLYLIALLLNPLNLCTVTGLRMLSLAGAGINILLLYKIRRRILAGSGGNSYAAHEAITMSVLPPLYFFSHLYYTDTLSLTMVLLFYNYWQQEAHLPAAVFGAASVLMRQTNIVWVCMATGMTVLDTLVNQCARTGRVPKENVRLMGKENFLDFSVVASTLQQPPIAVQLHPEHLGQVLFLRVDHSAVRGIPLHQWFHCGGR</sequence>
<dbReference type="PANTHER" id="PTHR12989:SF10">
    <property type="entry name" value="DOL-P-GLC:GLC(2)MAN(9)GLCNAC(2)-PP-DOL ALPHA-1,2-GLUCOSYLTRANSFERASE-RELATED"/>
    <property type="match status" value="1"/>
</dbReference>
<evidence type="ECO:0000256" key="11">
    <source>
        <dbReference type="ARBA" id="ARBA00023136"/>
    </source>
</evidence>
<keyword evidence="7" id="KW-0808">Transferase</keyword>
<name>A0A6P8JY89_DROMA</name>
<dbReference type="GeneID" id="117141793"/>
<evidence type="ECO:0000313" key="16">
    <source>
        <dbReference type="RefSeq" id="XP_033161325.1"/>
    </source>
</evidence>